<sequence length="216" mass="24780">MIFARFMAIYGHKFKSCFETEDEIRIAKREWALSLSGFSEAQLVAAVDRCKETLAWMPSISEFLAIIDQLDGGDGVPTVWDAYVEACRYAGQPTTANWSHPVVYHAGKETEWFRLRTQEEREVFPVFRYHYDMVKRRFHSGEPLEEPSARALEDKRELTVCDVVKAFGDSNNISQEVAASLLYYLTKPEGSRSRANYRHKSQQKADELGLSVKLPD</sequence>
<accession>A0A437QC95</accession>
<evidence type="ECO:0000256" key="1">
    <source>
        <dbReference type="SAM" id="MobiDB-lite"/>
    </source>
</evidence>
<evidence type="ECO:0000313" key="2">
    <source>
        <dbReference type="EMBL" id="RVU32170.1"/>
    </source>
</evidence>
<comment type="caution">
    <text evidence="2">The sequence shown here is derived from an EMBL/GenBank/DDBJ whole genome shotgun (WGS) entry which is preliminary data.</text>
</comment>
<evidence type="ECO:0000313" key="3">
    <source>
        <dbReference type="Proteomes" id="UP000282818"/>
    </source>
</evidence>
<feature type="region of interest" description="Disordered" evidence="1">
    <location>
        <begin position="191"/>
        <end position="216"/>
    </location>
</feature>
<dbReference type="Pfam" id="PF06992">
    <property type="entry name" value="Phage_lambda_P"/>
    <property type="match status" value="1"/>
</dbReference>
<organism evidence="2 3">
    <name type="scientific">Neptunomonas marina</name>
    <dbReference type="NCBI Taxonomy" id="1815562"/>
    <lineage>
        <taxon>Bacteria</taxon>
        <taxon>Pseudomonadati</taxon>
        <taxon>Pseudomonadota</taxon>
        <taxon>Gammaproteobacteria</taxon>
        <taxon>Oceanospirillales</taxon>
        <taxon>Oceanospirillaceae</taxon>
        <taxon>Neptunomonas</taxon>
    </lineage>
</organism>
<dbReference type="Proteomes" id="UP000282818">
    <property type="component" value="Unassembled WGS sequence"/>
</dbReference>
<proteinExistence type="predicted"/>
<name>A0A437QC95_9GAMM</name>
<dbReference type="GO" id="GO:0006270">
    <property type="term" value="P:DNA replication initiation"/>
    <property type="evidence" value="ECO:0007669"/>
    <property type="project" value="InterPro"/>
</dbReference>
<dbReference type="EMBL" id="SACQ01000001">
    <property type="protein sequence ID" value="RVU32170.1"/>
    <property type="molecule type" value="Genomic_DNA"/>
</dbReference>
<dbReference type="AlphaFoldDB" id="A0A437QC95"/>
<reference evidence="2 3" key="1">
    <citation type="submission" date="2019-01" db="EMBL/GenBank/DDBJ databases">
        <authorList>
            <person name="Chen W.-M."/>
        </authorList>
    </citation>
    <scope>NUCLEOTIDE SEQUENCE [LARGE SCALE GENOMIC DNA]</scope>
    <source>
        <strain evidence="2 3">HPM-16</strain>
    </source>
</reference>
<protein>
    <submittedName>
        <fullName evidence="2">Uncharacterized protein</fullName>
    </submittedName>
</protein>
<dbReference type="RefSeq" id="WP_127692339.1">
    <property type="nucleotide sequence ID" value="NZ_SACQ01000001.1"/>
</dbReference>
<gene>
    <name evidence="2" type="ORF">EOE65_00510</name>
</gene>
<dbReference type="InterPro" id="IPR009731">
    <property type="entry name" value="P-like"/>
</dbReference>
<keyword evidence="3" id="KW-1185">Reference proteome</keyword>